<name>A0A402C3U9_RHOWR</name>
<dbReference type="AlphaFoldDB" id="A0A402C3U9"/>
<gene>
    <name evidence="2" type="ORF">Rhow_001261</name>
</gene>
<evidence type="ECO:0000256" key="1">
    <source>
        <dbReference type="SAM" id="MobiDB-lite"/>
    </source>
</evidence>
<dbReference type="Proteomes" id="UP000287519">
    <property type="component" value="Unassembled WGS sequence"/>
</dbReference>
<proteinExistence type="predicted"/>
<accession>A0A402C3U9</accession>
<comment type="caution">
    <text evidence="2">The sequence shown here is derived from an EMBL/GenBank/DDBJ whole genome shotgun (WGS) entry which is preliminary data.</text>
</comment>
<evidence type="ECO:0000313" key="3">
    <source>
        <dbReference type="Proteomes" id="UP000287519"/>
    </source>
</evidence>
<reference evidence="2 3" key="1">
    <citation type="submission" date="2018-11" db="EMBL/GenBank/DDBJ databases">
        <title>Microbial catabolism of amino acid.</title>
        <authorList>
            <person name="Hibi M."/>
            <person name="Ogawa J."/>
        </authorList>
    </citation>
    <scope>NUCLEOTIDE SEQUENCE [LARGE SCALE GENOMIC DNA]</scope>
    <source>
        <strain evidence="2 3">C31-06</strain>
    </source>
</reference>
<evidence type="ECO:0000313" key="2">
    <source>
        <dbReference type="EMBL" id="GCE38222.1"/>
    </source>
</evidence>
<dbReference type="EMBL" id="BHYM01000017">
    <property type="protein sequence ID" value="GCE38222.1"/>
    <property type="molecule type" value="Genomic_DNA"/>
</dbReference>
<protein>
    <submittedName>
        <fullName evidence="2">Uncharacterized protein</fullName>
    </submittedName>
</protein>
<organism evidence="2 3">
    <name type="scientific">Rhodococcus wratislaviensis</name>
    <name type="common">Tsukamurella wratislaviensis</name>
    <dbReference type="NCBI Taxonomy" id="44752"/>
    <lineage>
        <taxon>Bacteria</taxon>
        <taxon>Bacillati</taxon>
        <taxon>Actinomycetota</taxon>
        <taxon>Actinomycetes</taxon>
        <taxon>Mycobacteriales</taxon>
        <taxon>Nocardiaceae</taxon>
        <taxon>Rhodococcus</taxon>
    </lineage>
</organism>
<sequence>MNTHDPADGEVSSERSEATTSLEHPAGDDSAELRSQMRPLSAIAEIGSSGLSL</sequence>
<feature type="region of interest" description="Disordered" evidence="1">
    <location>
        <begin position="1"/>
        <end position="38"/>
    </location>
</feature>
<keyword evidence="3" id="KW-1185">Reference proteome</keyword>